<dbReference type="SUPFAM" id="SSF82657">
    <property type="entry name" value="BolA-like"/>
    <property type="match status" value="1"/>
</dbReference>
<evidence type="ECO:0000256" key="1">
    <source>
        <dbReference type="RuleBase" id="RU003860"/>
    </source>
</evidence>
<dbReference type="Proteomes" id="UP001141552">
    <property type="component" value="Unassembled WGS sequence"/>
</dbReference>
<dbReference type="Gene3D" id="3.30.300.90">
    <property type="entry name" value="BolA-like"/>
    <property type="match status" value="1"/>
</dbReference>
<name>A0A9Q0F4S2_9ROSI</name>
<dbReference type="EMBL" id="JAKUCV010007069">
    <property type="protein sequence ID" value="KAJ4824869.1"/>
    <property type="molecule type" value="Genomic_DNA"/>
</dbReference>
<comment type="similarity">
    <text evidence="1">Belongs to the BolA/IbaG family.</text>
</comment>
<reference evidence="2" key="2">
    <citation type="journal article" date="2023" name="Plants (Basel)">
        <title>Annotation of the Turnera subulata (Passifloraceae) Draft Genome Reveals the S-Locus Evolved after the Divergence of Turneroideae from Passifloroideae in a Stepwise Manner.</title>
        <authorList>
            <person name="Henning P.M."/>
            <person name="Roalson E.H."/>
            <person name="Mir W."/>
            <person name="McCubbin A.G."/>
            <person name="Shore J.S."/>
        </authorList>
    </citation>
    <scope>NUCLEOTIDE SEQUENCE</scope>
    <source>
        <strain evidence="2">F60SS</strain>
    </source>
</reference>
<reference evidence="2" key="1">
    <citation type="submission" date="2022-02" db="EMBL/GenBank/DDBJ databases">
        <authorList>
            <person name="Henning P.M."/>
            <person name="McCubbin A.G."/>
            <person name="Shore J.S."/>
        </authorList>
    </citation>
    <scope>NUCLEOTIDE SEQUENCE</scope>
    <source>
        <strain evidence="2">F60SS</strain>
        <tissue evidence="2">Leaves</tissue>
    </source>
</reference>
<dbReference type="GO" id="GO:0016226">
    <property type="term" value="P:iron-sulfur cluster assembly"/>
    <property type="evidence" value="ECO:0007669"/>
    <property type="project" value="TreeGrafter"/>
</dbReference>
<organism evidence="2 3">
    <name type="scientific">Turnera subulata</name>
    <dbReference type="NCBI Taxonomy" id="218843"/>
    <lineage>
        <taxon>Eukaryota</taxon>
        <taxon>Viridiplantae</taxon>
        <taxon>Streptophyta</taxon>
        <taxon>Embryophyta</taxon>
        <taxon>Tracheophyta</taxon>
        <taxon>Spermatophyta</taxon>
        <taxon>Magnoliopsida</taxon>
        <taxon>eudicotyledons</taxon>
        <taxon>Gunneridae</taxon>
        <taxon>Pentapetalae</taxon>
        <taxon>rosids</taxon>
        <taxon>fabids</taxon>
        <taxon>Malpighiales</taxon>
        <taxon>Passifloraceae</taxon>
        <taxon>Turnera</taxon>
    </lineage>
</organism>
<dbReference type="PANTHER" id="PTHR46230">
    <property type="match status" value="1"/>
</dbReference>
<dbReference type="InterPro" id="IPR002634">
    <property type="entry name" value="BolA"/>
</dbReference>
<dbReference type="PANTHER" id="PTHR46230:SF4">
    <property type="entry name" value="PROTEIN BOLA4, CHLOROPLASTIC_MITOCHONDRIAL"/>
    <property type="match status" value="1"/>
</dbReference>
<dbReference type="GO" id="GO:0009507">
    <property type="term" value="C:chloroplast"/>
    <property type="evidence" value="ECO:0007669"/>
    <property type="project" value="TreeGrafter"/>
</dbReference>
<protein>
    <submittedName>
        <fullName evidence="2">Uncharacterized protein</fullName>
    </submittedName>
</protein>
<dbReference type="OrthoDB" id="4983at2759"/>
<keyword evidence="3" id="KW-1185">Reference proteome</keyword>
<sequence>MVWCLSSSDLPGLDSDLVKLVSDLTGSGASFSDGARNDSVLLQCIHSIDVISSASEGKSVVDRQRMVYKAIWEELQNIVHAVDQMVTRTPAEAADKI</sequence>
<evidence type="ECO:0000313" key="2">
    <source>
        <dbReference type="EMBL" id="KAJ4824869.1"/>
    </source>
</evidence>
<evidence type="ECO:0000313" key="3">
    <source>
        <dbReference type="Proteomes" id="UP001141552"/>
    </source>
</evidence>
<dbReference type="AlphaFoldDB" id="A0A9Q0F4S2"/>
<dbReference type="InterPro" id="IPR036065">
    <property type="entry name" value="BolA-like_sf"/>
</dbReference>
<proteinExistence type="inferred from homology"/>
<comment type="caution">
    <text evidence="2">The sequence shown here is derived from an EMBL/GenBank/DDBJ whole genome shotgun (WGS) entry which is preliminary data.</text>
</comment>
<accession>A0A9Q0F4S2</accession>
<dbReference type="Pfam" id="PF01722">
    <property type="entry name" value="BolA"/>
    <property type="match status" value="1"/>
</dbReference>
<gene>
    <name evidence="2" type="ORF">Tsubulata_047542</name>
</gene>